<keyword evidence="1" id="KW-0732">Signal</keyword>
<reference evidence="2" key="1">
    <citation type="submission" date="2022-10" db="EMBL/GenBank/DDBJ databases">
        <title>Luteolibacter sp. GHJ8, whole genome shotgun sequencing project.</title>
        <authorList>
            <person name="Zhao G."/>
            <person name="Shen L."/>
        </authorList>
    </citation>
    <scope>NUCLEOTIDE SEQUENCE</scope>
    <source>
        <strain evidence="2">GHJ8</strain>
    </source>
</reference>
<evidence type="ECO:0000313" key="3">
    <source>
        <dbReference type="Proteomes" id="UP001165653"/>
    </source>
</evidence>
<evidence type="ECO:0000256" key="1">
    <source>
        <dbReference type="SAM" id="SignalP"/>
    </source>
</evidence>
<protein>
    <submittedName>
        <fullName evidence="2">Uncharacterized protein</fullName>
    </submittedName>
</protein>
<keyword evidence="3" id="KW-1185">Reference proteome</keyword>
<name>A0ABT3G4A6_9BACT</name>
<evidence type="ECO:0000313" key="2">
    <source>
        <dbReference type="EMBL" id="MCW1914674.1"/>
    </source>
</evidence>
<feature type="signal peptide" evidence="1">
    <location>
        <begin position="1"/>
        <end position="22"/>
    </location>
</feature>
<comment type="caution">
    <text evidence="2">The sequence shown here is derived from an EMBL/GenBank/DDBJ whole genome shotgun (WGS) entry which is preliminary data.</text>
</comment>
<dbReference type="RefSeq" id="WP_264514210.1">
    <property type="nucleotide sequence ID" value="NZ_JAPDDR010000006.1"/>
</dbReference>
<sequence length="429" mass="45446">MITTRAALITTALLAVASTSYSAEPPEGMSWMPSDPLDITLSGGQVYDPWLNLASVPNMSRTAPFIMNGTNRFSVPKFLVSLCLLALAPFAGAQSLLKSYPLQGDVKTTYRTFLASQNPYRIPDSPSTMKGTMTVASPGYGASMGLYSWTGNYSMTVNQAATAAPSFRIHQVVFQLDVTWDPATTFPFTGGPKLNYNGGNQQLLATLPMIVDGTRVVQNETGVPEMEGIDSFAYRGITWQWDLSAIAGGVNSVSIQMPFANHTSVVGARIDVASQFAELGGPVLTPLQQWRQDYFQTTENSGAAADDADHDGDGLSNLVEYALGTHPASPAGGDGTSARPSSSIVDGRLALSFSMPGSPPAALTYQVQVSSDLVQWTTLATKVGTQAWVWNAGGTSRVTTVASGERSQVTVADSAAVGGKRLMRLKVGY</sequence>
<dbReference type="EMBL" id="JAPDDR010000006">
    <property type="protein sequence ID" value="MCW1914674.1"/>
    <property type="molecule type" value="Genomic_DNA"/>
</dbReference>
<gene>
    <name evidence="2" type="ORF">OJ996_13890</name>
</gene>
<proteinExistence type="predicted"/>
<accession>A0ABT3G4A6</accession>
<feature type="chain" id="PRO_5045799709" evidence="1">
    <location>
        <begin position="23"/>
        <end position="429"/>
    </location>
</feature>
<dbReference type="Proteomes" id="UP001165653">
    <property type="component" value="Unassembled WGS sequence"/>
</dbReference>
<organism evidence="2 3">
    <name type="scientific">Luteolibacter rhizosphaerae</name>
    <dbReference type="NCBI Taxonomy" id="2989719"/>
    <lineage>
        <taxon>Bacteria</taxon>
        <taxon>Pseudomonadati</taxon>
        <taxon>Verrucomicrobiota</taxon>
        <taxon>Verrucomicrobiia</taxon>
        <taxon>Verrucomicrobiales</taxon>
        <taxon>Verrucomicrobiaceae</taxon>
        <taxon>Luteolibacter</taxon>
    </lineage>
</organism>